<evidence type="ECO:0000313" key="3">
    <source>
        <dbReference type="Proteomes" id="UP000237105"/>
    </source>
</evidence>
<reference evidence="3" key="1">
    <citation type="submission" date="2016-06" db="EMBL/GenBank/DDBJ databases">
        <title>Parallel loss of symbiosis genes in relatives of nitrogen-fixing non-legume Parasponia.</title>
        <authorList>
            <person name="Van Velzen R."/>
            <person name="Holmer R."/>
            <person name="Bu F."/>
            <person name="Rutten L."/>
            <person name="Van Zeijl A."/>
            <person name="Liu W."/>
            <person name="Santuari L."/>
            <person name="Cao Q."/>
            <person name="Sharma T."/>
            <person name="Shen D."/>
            <person name="Roswanjaya Y."/>
            <person name="Wardhani T."/>
            <person name="Kalhor M.S."/>
            <person name="Jansen J."/>
            <person name="Van den Hoogen J."/>
            <person name="Gungor B."/>
            <person name="Hartog M."/>
            <person name="Hontelez J."/>
            <person name="Verver J."/>
            <person name="Yang W.-C."/>
            <person name="Schijlen E."/>
            <person name="Repin R."/>
            <person name="Schilthuizen M."/>
            <person name="Schranz E."/>
            <person name="Heidstra R."/>
            <person name="Miyata K."/>
            <person name="Fedorova E."/>
            <person name="Kohlen W."/>
            <person name="Bisseling T."/>
            <person name="Smit S."/>
            <person name="Geurts R."/>
        </authorList>
    </citation>
    <scope>NUCLEOTIDE SEQUENCE [LARGE SCALE GENOMIC DNA]</scope>
    <source>
        <strain evidence="3">cv. WU1-14</strain>
    </source>
</reference>
<dbReference type="InterPro" id="IPR036691">
    <property type="entry name" value="Endo/exonu/phosph_ase_sf"/>
</dbReference>
<proteinExistence type="predicted"/>
<organism evidence="2 3">
    <name type="scientific">Parasponia andersonii</name>
    <name type="common">Sponia andersonii</name>
    <dbReference type="NCBI Taxonomy" id="3476"/>
    <lineage>
        <taxon>Eukaryota</taxon>
        <taxon>Viridiplantae</taxon>
        <taxon>Streptophyta</taxon>
        <taxon>Embryophyta</taxon>
        <taxon>Tracheophyta</taxon>
        <taxon>Spermatophyta</taxon>
        <taxon>Magnoliopsida</taxon>
        <taxon>eudicotyledons</taxon>
        <taxon>Gunneridae</taxon>
        <taxon>Pentapetalae</taxon>
        <taxon>rosids</taxon>
        <taxon>fabids</taxon>
        <taxon>Rosales</taxon>
        <taxon>Cannabaceae</taxon>
        <taxon>Parasponia</taxon>
    </lineage>
</organism>
<keyword evidence="2" id="KW-0269">Exonuclease</keyword>
<protein>
    <submittedName>
        <fullName evidence="2">Endonuclease/exonuclease/phosphatase</fullName>
    </submittedName>
</protein>
<gene>
    <name evidence="2" type="ORF">PanWU01x14_323840</name>
</gene>
<keyword evidence="2" id="KW-0378">Hydrolase</keyword>
<keyword evidence="2" id="KW-0540">Nuclease</keyword>
<dbReference type="SUPFAM" id="SSF56219">
    <property type="entry name" value="DNase I-like"/>
    <property type="match status" value="1"/>
</dbReference>
<dbReference type="EMBL" id="JXTB01000546">
    <property type="protein sequence ID" value="PON36995.1"/>
    <property type="molecule type" value="Genomic_DNA"/>
</dbReference>
<dbReference type="Proteomes" id="UP000237105">
    <property type="component" value="Unassembled WGS sequence"/>
</dbReference>
<accession>A0A2P5AKC7</accession>
<name>A0A2P5AKC7_PARAD</name>
<dbReference type="AlphaFoldDB" id="A0A2P5AKC7"/>
<keyword evidence="3" id="KW-1185">Reference proteome</keyword>
<evidence type="ECO:0000313" key="2">
    <source>
        <dbReference type="EMBL" id="PON36995.1"/>
    </source>
</evidence>
<feature type="compositionally biased region" description="Polar residues" evidence="1">
    <location>
        <begin position="1"/>
        <end position="21"/>
    </location>
</feature>
<evidence type="ECO:0000256" key="1">
    <source>
        <dbReference type="SAM" id="MobiDB-lite"/>
    </source>
</evidence>
<dbReference type="OrthoDB" id="1113909at2759"/>
<comment type="caution">
    <text evidence="2">The sequence shown here is derived from an EMBL/GenBank/DDBJ whole genome shotgun (WGS) entry which is preliminary data.</text>
</comment>
<dbReference type="GO" id="GO:0004527">
    <property type="term" value="F:exonuclease activity"/>
    <property type="evidence" value="ECO:0007669"/>
    <property type="project" value="UniProtKB-KW"/>
</dbReference>
<keyword evidence="2" id="KW-0255">Endonuclease</keyword>
<sequence>MSAKSSSGVATIPIGSNSSTPKDPINDAGIQFYNGASSNGLIFAAHVLSCLITIQQNKTPLHENLDVHRPHEGIEPARISGDCGAVPPVIMGIVSWNSRGLGSPRAFHRLRRLLQRHTPRFSSQRLSCGEKKKKKVKQFVGFDNSFHTDCVGRSNGPIMLWRKNWDVSIQNYSWRFYIDMVIKSENDFSWHFRGIYSELPVIRLGRLNAHLNIPCVCRGDFNEFLYLNEKKRCLDPGNRNDNRREEEANIQEWLGRFVANEEWCAHFVNRRVFHHDDHRVLCLVLDSYQLELSNGIQQKRFAFKTFCVGDNECKEVIMVARPILN</sequence>
<feature type="region of interest" description="Disordered" evidence="1">
    <location>
        <begin position="1"/>
        <end position="23"/>
    </location>
</feature>
<dbReference type="GO" id="GO:0004519">
    <property type="term" value="F:endonuclease activity"/>
    <property type="evidence" value="ECO:0007669"/>
    <property type="project" value="UniProtKB-KW"/>
</dbReference>